<evidence type="ECO:0000259" key="10">
    <source>
        <dbReference type="PROSITE" id="PS50240"/>
    </source>
</evidence>
<evidence type="ECO:0000256" key="3">
    <source>
        <dbReference type="ARBA" id="ARBA00022729"/>
    </source>
</evidence>
<evidence type="ECO:0000256" key="8">
    <source>
        <dbReference type="RuleBase" id="RU363034"/>
    </source>
</evidence>
<dbReference type="InterPro" id="IPR009003">
    <property type="entry name" value="Peptidase_S1_PA"/>
</dbReference>
<dbReference type="AlphaFoldDB" id="A0AAW1MXG3"/>
<dbReference type="InterPro" id="IPR001254">
    <property type="entry name" value="Trypsin_dom"/>
</dbReference>
<dbReference type="PROSITE" id="PS00134">
    <property type="entry name" value="TRYPSIN_HIS"/>
    <property type="match status" value="1"/>
</dbReference>
<dbReference type="CDD" id="cd00190">
    <property type="entry name" value="Tryp_SPc"/>
    <property type="match status" value="1"/>
</dbReference>
<dbReference type="InterPro" id="IPR043504">
    <property type="entry name" value="Peptidase_S1_PA_chymotrypsin"/>
</dbReference>
<dbReference type="Pfam" id="PF00089">
    <property type="entry name" value="Trypsin"/>
    <property type="match status" value="1"/>
</dbReference>
<organism evidence="11 12">
    <name type="scientific">Popillia japonica</name>
    <name type="common">Japanese beetle</name>
    <dbReference type="NCBI Taxonomy" id="7064"/>
    <lineage>
        <taxon>Eukaryota</taxon>
        <taxon>Metazoa</taxon>
        <taxon>Ecdysozoa</taxon>
        <taxon>Arthropoda</taxon>
        <taxon>Hexapoda</taxon>
        <taxon>Insecta</taxon>
        <taxon>Pterygota</taxon>
        <taxon>Neoptera</taxon>
        <taxon>Endopterygota</taxon>
        <taxon>Coleoptera</taxon>
        <taxon>Polyphaga</taxon>
        <taxon>Scarabaeiformia</taxon>
        <taxon>Scarabaeidae</taxon>
        <taxon>Rutelinae</taxon>
        <taxon>Popillia</taxon>
    </lineage>
</organism>
<dbReference type="Gene3D" id="2.40.10.10">
    <property type="entry name" value="Trypsin-like serine proteases"/>
    <property type="match status" value="2"/>
</dbReference>
<dbReference type="PANTHER" id="PTHR24276">
    <property type="entry name" value="POLYSERASE-RELATED"/>
    <property type="match status" value="1"/>
</dbReference>
<dbReference type="FunFam" id="2.40.10.10:FF:000077">
    <property type="entry name" value="Predicted protein"/>
    <property type="match status" value="1"/>
</dbReference>
<name>A0AAW1MXG3_POPJA</name>
<dbReference type="PROSITE" id="PS50240">
    <property type="entry name" value="TRYPSIN_DOM"/>
    <property type="match status" value="1"/>
</dbReference>
<keyword evidence="6" id="KW-0865">Zymogen</keyword>
<dbReference type="PRINTS" id="PR00722">
    <property type="entry name" value="CHYMOTRYPSIN"/>
</dbReference>
<dbReference type="SMART" id="SM00020">
    <property type="entry name" value="Tryp_SPc"/>
    <property type="match status" value="1"/>
</dbReference>
<dbReference type="EMBL" id="JASPKY010000029">
    <property type="protein sequence ID" value="KAK9751366.1"/>
    <property type="molecule type" value="Genomic_DNA"/>
</dbReference>
<keyword evidence="12" id="KW-1185">Reference proteome</keyword>
<dbReference type="PROSITE" id="PS00135">
    <property type="entry name" value="TRYPSIN_SER"/>
    <property type="match status" value="1"/>
</dbReference>
<keyword evidence="5 8" id="KW-0720">Serine protease</keyword>
<comment type="similarity">
    <text evidence="1">Belongs to the peptidase S1 family.</text>
</comment>
<feature type="signal peptide" evidence="9">
    <location>
        <begin position="1"/>
        <end position="16"/>
    </location>
</feature>
<evidence type="ECO:0000256" key="4">
    <source>
        <dbReference type="ARBA" id="ARBA00022801"/>
    </source>
</evidence>
<comment type="caution">
    <text evidence="11">The sequence shown here is derived from an EMBL/GenBank/DDBJ whole genome shotgun (WGS) entry which is preliminary data.</text>
</comment>
<dbReference type="GO" id="GO:0006508">
    <property type="term" value="P:proteolysis"/>
    <property type="evidence" value="ECO:0007669"/>
    <property type="project" value="UniProtKB-KW"/>
</dbReference>
<protein>
    <submittedName>
        <fullName evidence="11">Trypsin</fullName>
    </submittedName>
</protein>
<keyword evidence="3 9" id="KW-0732">Signal</keyword>
<dbReference type="SUPFAM" id="SSF50494">
    <property type="entry name" value="Trypsin-like serine proteases"/>
    <property type="match status" value="1"/>
</dbReference>
<gene>
    <name evidence="11" type="ORF">QE152_g5199</name>
</gene>
<dbReference type="InterPro" id="IPR018114">
    <property type="entry name" value="TRYPSIN_HIS"/>
</dbReference>
<reference evidence="11" key="1">
    <citation type="submission" date="2023-05" db="EMBL/GenBank/DDBJ databases">
        <authorList>
            <person name="Nardi F."/>
            <person name="Carapelli A."/>
            <person name="Cucini C."/>
        </authorList>
    </citation>
    <scope>NUCLEOTIDE SEQUENCE</scope>
    <source>
        <strain evidence="11">DMR45628</strain>
        <tissue evidence="11">Testes</tissue>
    </source>
</reference>
<evidence type="ECO:0000256" key="5">
    <source>
        <dbReference type="ARBA" id="ARBA00022825"/>
    </source>
</evidence>
<evidence type="ECO:0000256" key="1">
    <source>
        <dbReference type="ARBA" id="ARBA00007664"/>
    </source>
</evidence>
<keyword evidence="7" id="KW-1015">Disulfide bond</keyword>
<dbReference type="InterPro" id="IPR033116">
    <property type="entry name" value="TRYPSIN_SER"/>
</dbReference>
<dbReference type="InterPro" id="IPR001314">
    <property type="entry name" value="Peptidase_S1A"/>
</dbReference>
<dbReference type="EMBL" id="JASPKY010000029">
    <property type="protein sequence ID" value="KAK9751367.1"/>
    <property type="molecule type" value="Genomic_DNA"/>
</dbReference>
<dbReference type="GO" id="GO:0004252">
    <property type="term" value="F:serine-type endopeptidase activity"/>
    <property type="evidence" value="ECO:0007669"/>
    <property type="project" value="InterPro"/>
</dbReference>
<sequence length="256" mass="26348">MIAFILGIVLLATANASLPRTVVPRLDGRIVGGSSVDISEYPYQISLLWYGSHICGGSIISENYVVTAAHCTDGSSASSLSIRAGSSIRNSGGSVVSVSVLNQHPSFDYWSLDYDISVLSLSSSLSLGSNIAAISLPSENQQLAAGTESVVSGWGTTSESGAAANQLQAVSVPLVSLSDCQAAYSPWYSVTDRMLCAGSSEGGRDACQGDSGGPLVADNLLVGVVSWGIGCARPQYPGVYASVPNLRSYISQVSGI</sequence>
<dbReference type="InterPro" id="IPR050430">
    <property type="entry name" value="Peptidase_S1"/>
</dbReference>
<keyword evidence="2 8" id="KW-0645">Protease</keyword>
<evidence type="ECO:0000313" key="12">
    <source>
        <dbReference type="Proteomes" id="UP001458880"/>
    </source>
</evidence>
<reference evidence="11 12" key="2">
    <citation type="journal article" date="2024" name="BMC Genomics">
        <title>De novo assembly and annotation of Popillia japonica's genome with initial clues to its potential as an invasive pest.</title>
        <authorList>
            <person name="Cucini C."/>
            <person name="Boschi S."/>
            <person name="Funari R."/>
            <person name="Cardaioli E."/>
            <person name="Iannotti N."/>
            <person name="Marturano G."/>
            <person name="Paoli F."/>
            <person name="Bruttini M."/>
            <person name="Carapelli A."/>
            <person name="Frati F."/>
            <person name="Nardi F."/>
        </authorList>
    </citation>
    <scope>NUCLEOTIDE SEQUENCE [LARGE SCALE GENOMIC DNA]</scope>
    <source>
        <strain evidence="11">DMR45628</strain>
    </source>
</reference>
<evidence type="ECO:0000256" key="6">
    <source>
        <dbReference type="ARBA" id="ARBA00023145"/>
    </source>
</evidence>
<evidence type="ECO:0000256" key="9">
    <source>
        <dbReference type="SAM" id="SignalP"/>
    </source>
</evidence>
<evidence type="ECO:0000256" key="7">
    <source>
        <dbReference type="ARBA" id="ARBA00023157"/>
    </source>
</evidence>
<dbReference type="Proteomes" id="UP001458880">
    <property type="component" value="Unassembled WGS sequence"/>
</dbReference>
<evidence type="ECO:0000256" key="2">
    <source>
        <dbReference type="ARBA" id="ARBA00022670"/>
    </source>
</evidence>
<keyword evidence="4 8" id="KW-0378">Hydrolase</keyword>
<dbReference type="PANTHER" id="PTHR24276:SF91">
    <property type="entry name" value="AT26814P-RELATED"/>
    <property type="match status" value="1"/>
</dbReference>
<feature type="domain" description="Peptidase S1" evidence="10">
    <location>
        <begin position="30"/>
        <end position="255"/>
    </location>
</feature>
<feature type="chain" id="PRO_5044717987" evidence="9">
    <location>
        <begin position="17"/>
        <end position="256"/>
    </location>
</feature>
<evidence type="ECO:0000313" key="11">
    <source>
        <dbReference type="EMBL" id="KAK9751366.1"/>
    </source>
</evidence>
<proteinExistence type="inferred from homology"/>
<accession>A0AAW1MXG3</accession>